<keyword evidence="6 9" id="KW-0482">Metalloprotease</keyword>
<dbReference type="InterPro" id="IPR045090">
    <property type="entry name" value="Pept_M3A_M3B"/>
</dbReference>
<dbReference type="RefSeq" id="WP_018574925.1">
    <property type="nucleotide sequence ID" value="NZ_CP065725.1"/>
</dbReference>
<evidence type="ECO:0000259" key="11">
    <source>
        <dbReference type="Pfam" id="PF19310"/>
    </source>
</evidence>
<dbReference type="PANTHER" id="PTHR43660">
    <property type="entry name" value="DIPEPTIDYL CARBOXYPEPTIDASE"/>
    <property type="match status" value="1"/>
</dbReference>
<dbReference type="InterPro" id="IPR034005">
    <property type="entry name" value="M3A_DCP"/>
</dbReference>
<organism evidence="13 14">
    <name type="scientific">Oligella ureolytica</name>
    <dbReference type="NCBI Taxonomy" id="90244"/>
    <lineage>
        <taxon>Bacteria</taxon>
        <taxon>Pseudomonadati</taxon>
        <taxon>Pseudomonadota</taxon>
        <taxon>Betaproteobacteria</taxon>
        <taxon>Burkholderiales</taxon>
        <taxon>Alcaligenaceae</taxon>
        <taxon>Oligella</taxon>
    </lineage>
</organism>
<dbReference type="Pfam" id="PF01432">
    <property type="entry name" value="Peptidase_M3"/>
    <property type="match status" value="1"/>
</dbReference>
<dbReference type="InterPro" id="IPR045666">
    <property type="entry name" value="OpdA_N"/>
</dbReference>
<evidence type="ECO:0000313" key="12">
    <source>
        <dbReference type="EMBL" id="QPT40207.1"/>
    </source>
</evidence>
<name>A0A378XAA0_9BURK</name>
<dbReference type="Gene3D" id="3.40.390.10">
    <property type="entry name" value="Collagenase (Catalytic Domain)"/>
    <property type="match status" value="1"/>
</dbReference>
<dbReference type="SUPFAM" id="SSF55486">
    <property type="entry name" value="Metalloproteases ('zincins'), catalytic domain"/>
    <property type="match status" value="1"/>
</dbReference>
<comment type="catalytic activity">
    <reaction evidence="7">
        <text>Hydrolysis of oligopeptides, with broad specificity. Gly or Ala commonly occur as P1 or P1' residues, but more distant residues are also important, as is shown by the fact that Z-Gly-Pro-Gly-|-Gly-Pro-Ala is cleaved, but not Z-(Gly)(5).</text>
        <dbReference type="EC" id="3.4.24.70"/>
    </reaction>
</comment>
<dbReference type="Pfam" id="PF19310">
    <property type="entry name" value="TOP_N"/>
    <property type="match status" value="1"/>
</dbReference>
<sequence length="687" mass="78304">MTEQLTNNPLLNPVEQLVAYEQIKTEHIVPALEFLLKEVKALIEQAMSIEEPTWDNFIEPMEYGTSRLWRAWNVVNHLNSVQNTDEIRAAYNTLLPQVSEFSTWIGLNKELFNQYKKLHESEQFQQLNKTRQRIITEALKDFKLGGVELEGEAKERYAEISEQMAMTSQQFALNALDATDNWSYTTEDATEVEGIPEQALEAAKALADGKGWTFNLKMPSYLPVMQYAQSSALRERMYRAYATIASEQGDKKYDNSQNIENLLALRTELAQILGFKDFATMQLEKRMADSPAEVIDFIRGLAARAKPFAEKDIAELKAFASKELNMSDLQPWDLAYVSEILREKKYAYSDEDVKQYLPEDQVIAGCFDIIEQLFSVKFEAVDAETWHQDAKVYALKEGDTLIGHLYTDLHARSGKQSGAWVANERTRHLHGEQLITPVVYLTCNFTPPQNNKASLLRLDDVITLFHEMGHALHALLSKVDDPSASPFSSVEWDAIELPSQFMENFCYEWPVIQKLSRHHQTGETLPRELFDKIVAAKNFQTGMQTVRQLEFSLFDMLLHQQVNKLNISDVLKQLDDVRQEVAVVIPPSWHRFPHNFSHIFAGGYSAGYYSYKWAEVLSADAYSYFEENATEELGTLNPASGEHFKKEVLAVGGSIPATEFFENFRGRAADASALLRHYGMFEEGAEA</sequence>
<dbReference type="GO" id="GO:0006508">
    <property type="term" value="P:proteolysis"/>
    <property type="evidence" value="ECO:0007669"/>
    <property type="project" value="UniProtKB-KW"/>
</dbReference>
<reference evidence="12 15" key="2">
    <citation type="submission" date="2020-12" db="EMBL/GenBank/DDBJ databases">
        <title>FDA dAtabase for Regulatory Grade micrObial Sequences (FDA-ARGOS): Supporting development and validation of Infectious Disease Dx tests.</title>
        <authorList>
            <person name="Sproer C."/>
            <person name="Gronow S."/>
            <person name="Severitt S."/>
            <person name="Schroder I."/>
            <person name="Tallon L."/>
            <person name="Sadzewicz L."/>
            <person name="Zhao X."/>
            <person name="Boylan J."/>
            <person name="Ott S."/>
            <person name="Bowen H."/>
            <person name="Vavikolanu K."/>
            <person name="Mehta A."/>
            <person name="Aluvathingal J."/>
            <person name="Nadendla S."/>
            <person name="Lowell S."/>
            <person name="Myers T."/>
            <person name="Yan Y."/>
            <person name="Sichtig H."/>
        </authorList>
    </citation>
    <scope>NUCLEOTIDE SEQUENCE [LARGE SCALE GENOMIC DNA]</scope>
    <source>
        <strain evidence="12 15">FDAARGOS_872</strain>
    </source>
</reference>
<accession>A0A378XAA0</accession>
<dbReference type="PANTHER" id="PTHR43660:SF1">
    <property type="entry name" value="DIPEPTIDYL CARBOXYPEPTIDASE"/>
    <property type="match status" value="1"/>
</dbReference>
<evidence type="ECO:0000256" key="3">
    <source>
        <dbReference type="ARBA" id="ARBA00022723"/>
    </source>
</evidence>
<dbReference type="InterPro" id="IPR024080">
    <property type="entry name" value="Neurolysin/TOP_N"/>
</dbReference>
<dbReference type="InterPro" id="IPR024077">
    <property type="entry name" value="Neurolysin/TOP_dom2"/>
</dbReference>
<feature type="domain" description="Oligopeptidase A N-terminal" evidence="11">
    <location>
        <begin position="35"/>
        <end position="154"/>
    </location>
</feature>
<evidence type="ECO:0000256" key="1">
    <source>
        <dbReference type="ARBA" id="ARBA00006040"/>
    </source>
</evidence>
<keyword evidence="3 9" id="KW-0479">Metal-binding</keyword>
<feature type="domain" description="Peptidase M3A/M3B catalytic" evidence="10">
    <location>
        <begin position="224"/>
        <end position="679"/>
    </location>
</feature>
<evidence type="ECO:0000256" key="2">
    <source>
        <dbReference type="ARBA" id="ARBA00022670"/>
    </source>
</evidence>
<evidence type="ECO:0000256" key="4">
    <source>
        <dbReference type="ARBA" id="ARBA00022801"/>
    </source>
</evidence>
<keyword evidence="5 9" id="KW-0862">Zinc</keyword>
<keyword evidence="2 9" id="KW-0645">Protease</keyword>
<reference evidence="13 14" key="1">
    <citation type="submission" date="2018-06" db="EMBL/GenBank/DDBJ databases">
        <authorList>
            <consortium name="Pathogen Informatics"/>
            <person name="Doyle S."/>
        </authorList>
    </citation>
    <scope>NUCLEOTIDE SEQUENCE [LARGE SCALE GENOMIC DNA]</scope>
    <source>
        <strain evidence="13 14">NCTC11997</strain>
    </source>
</reference>
<dbReference type="EC" id="3.4.24.70" evidence="8"/>
<evidence type="ECO:0000256" key="5">
    <source>
        <dbReference type="ARBA" id="ARBA00022833"/>
    </source>
</evidence>
<dbReference type="Proteomes" id="UP000254603">
    <property type="component" value="Unassembled WGS sequence"/>
</dbReference>
<dbReference type="GO" id="GO:0004222">
    <property type="term" value="F:metalloendopeptidase activity"/>
    <property type="evidence" value="ECO:0007669"/>
    <property type="project" value="UniProtKB-EC"/>
</dbReference>
<dbReference type="GO" id="GO:0046872">
    <property type="term" value="F:metal ion binding"/>
    <property type="evidence" value="ECO:0007669"/>
    <property type="project" value="UniProtKB-UniRule"/>
</dbReference>
<evidence type="ECO:0000256" key="6">
    <source>
        <dbReference type="ARBA" id="ARBA00023049"/>
    </source>
</evidence>
<evidence type="ECO:0000313" key="13">
    <source>
        <dbReference type="EMBL" id="SUA50407.1"/>
    </source>
</evidence>
<dbReference type="Proteomes" id="UP000594903">
    <property type="component" value="Chromosome"/>
</dbReference>
<dbReference type="Gene3D" id="1.10.1370.10">
    <property type="entry name" value="Neurolysin, domain 3"/>
    <property type="match status" value="1"/>
</dbReference>
<dbReference type="CDD" id="cd06456">
    <property type="entry name" value="M3A_DCP"/>
    <property type="match status" value="1"/>
</dbReference>
<comment type="similarity">
    <text evidence="1 9">Belongs to the peptidase M3 family.</text>
</comment>
<dbReference type="Gene3D" id="1.20.1050.40">
    <property type="entry name" value="Endopeptidase. Chain P, domain 1"/>
    <property type="match status" value="1"/>
</dbReference>
<evidence type="ECO:0000313" key="15">
    <source>
        <dbReference type="Proteomes" id="UP000594903"/>
    </source>
</evidence>
<dbReference type="OrthoDB" id="9773538at2"/>
<dbReference type="FunFam" id="3.40.390.10:FF:000009">
    <property type="entry name" value="Oligopeptidase A"/>
    <property type="match status" value="1"/>
</dbReference>
<gene>
    <name evidence="13" type="primary">prlC</name>
    <name evidence="12" type="ORF">I6G29_00760</name>
    <name evidence="13" type="ORF">NCTC11997_00188</name>
</gene>
<evidence type="ECO:0000259" key="10">
    <source>
        <dbReference type="Pfam" id="PF01432"/>
    </source>
</evidence>
<dbReference type="STRING" id="1122619.GCA_000373745_01751"/>
<dbReference type="InterPro" id="IPR024079">
    <property type="entry name" value="MetalloPept_cat_dom_sf"/>
</dbReference>
<comment type="cofactor">
    <cofactor evidence="9">
        <name>Zn(2+)</name>
        <dbReference type="ChEBI" id="CHEBI:29105"/>
    </cofactor>
    <text evidence="9">Binds 1 zinc ion.</text>
</comment>
<protein>
    <recommendedName>
        <fullName evidence="8">oligopeptidase A</fullName>
        <ecNumber evidence="8">3.4.24.70</ecNumber>
    </recommendedName>
</protein>
<dbReference type="InterPro" id="IPR001567">
    <property type="entry name" value="Pept_M3A_M3B_dom"/>
</dbReference>
<dbReference type="GO" id="GO:0005829">
    <property type="term" value="C:cytosol"/>
    <property type="evidence" value="ECO:0007669"/>
    <property type="project" value="UniProtKB-ARBA"/>
</dbReference>
<evidence type="ECO:0000256" key="9">
    <source>
        <dbReference type="RuleBase" id="RU003435"/>
    </source>
</evidence>
<dbReference type="EMBL" id="CP065725">
    <property type="protein sequence ID" value="QPT40207.1"/>
    <property type="molecule type" value="Genomic_DNA"/>
</dbReference>
<dbReference type="AlphaFoldDB" id="A0A378XAA0"/>
<evidence type="ECO:0000256" key="7">
    <source>
        <dbReference type="ARBA" id="ARBA00024603"/>
    </source>
</evidence>
<keyword evidence="15" id="KW-1185">Reference proteome</keyword>
<dbReference type="EMBL" id="UGSB01000001">
    <property type="protein sequence ID" value="SUA50407.1"/>
    <property type="molecule type" value="Genomic_DNA"/>
</dbReference>
<evidence type="ECO:0000313" key="14">
    <source>
        <dbReference type="Proteomes" id="UP000254603"/>
    </source>
</evidence>
<proteinExistence type="inferred from homology"/>
<keyword evidence="4 9" id="KW-0378">Hydrolase</keyword>
<evidence type="ECO:0000256" key="8">
    <source>
        <dbReference type="ARBA" id="ARBA00026100"/>
    </source>
</evidence>